<proteinExistence type="predicted"/>
<dbReference type="AlphaFoldDB" id="D9PHB9"/>
<organism evidence="1">
    <name type="scientific">sediment metagenome</name>
    <dbReference type="NCBI Taxonomy" id="749907"/>
    <lineage>
        <taxon>unclassified sequences</taxon>
        <taxon>metagenomes</taxon>
        <taxon>ecological metagenomes</taxon>
    </lineage>
</organism>
<evidence type="ECO:0000313" key="1">
    <source>
        <dbReference type="EMBL" id="EFK97042.1"/>
    </source>
</evidence>
<sequence length="123" mass="13834">MNRKLWACLTSLAIIFVLVSEGRSEDKAEEKIVSGMIVVHEETGDIKVVTKNYEYVTVYFDKKSKVEATVKASMEDLAQETSNLPNGTVIFVMENGKPVAKKISYKAKANWVIDKTKKKESDE</sequence>
<dbReference type="EMBL" id="ADZX01000363">
    <property type="protein sequence ID" value="EFK97042.1"/>
    <property type="molecule type" value="Genomic_DNA"/>
</dbReference>
<name>D9PHB9_9ZZZZ</name>
<protein>
    <submittedName>
        <fullName evidence="1">Secreted protein</fullName>
    </submittedName>
</protein>
<gene>
    <name evidence="1" type="ORF">LDC_0919</name>
</gene>
<comment type="caution">
    <text evidence="1">The sequence shown here is derived from an EMBL/GenBank/DDBJ whole genome shotgun (WGS) entry which is preliminary data.</text>
</comment>
<accession>D9PHB9</accession>
<reference evidence="1" key="1">
    <citation type="submission" date="2010-07" db="EMBL/GenBank/DDBJ databases">
        <authorList>
            <consortium name="CONSOLIDER consortium CSD2007-00005"/>
            <person name="Guazzaroni M.-E."/>
            <person name="Richter M."/>
            <person name="Garcia-Salamanca A."/>
            <person name="Yarza P."/>
            <person name="Ferrer M."/>
        </authorList>
    </citation>
    <scope>NUCLEOTIDE SEQUENCE</scope>
</reference>
<reference evidence="1" key="2">
    <citation type="journal article" date="2011" name="Microb. Ecol.">
        <title>Taxonomic and Functional Metagenomic Profiling of the Microbial Community in the Anoxic Sediment of a Sub-saline Shallow Lake (Laguna de Carrizo, Central Spain).</title>
        <authorList>
            <person name="Ferrer M."/>
            <person name="Guazzaroni M.E."/>
            <person name="Richter M."/>
            <person name="Garcia-Salamanca A."/>
            <person name="Yarza P."/>
            <person name="Suarez-Suarez A."/>
            <person name="Solano J."/>
            <person name="Alcaide M."/>
            <person name="van Dillewijn P."/>
            <person name="Molina-Henares M.A."/>
            <person name="Lopez-Cortes N."/>
            <person name="Al-Ramahi Y."/>
            <person name="Guerrero C."/>
            <person name="Acosta A."/>
            <person name="de Eugenio L.I."/>
            <person name="Martinez V."/>
            <person name="Marques S."/>
            <person name="Rojo F."/>
            <person name="Santero E."/>
            <person name="Genilloud O."/>
            <person name="Perez-Perez J."/>
            <person name="Rossello-Mora R."/>
            <person name="Ramos J.L."/>
        </authorList>
    </citation>
    <scope>NUCLEOTIDE SEQUENCE</scope>
</reference>